<dbReference type="RefSeq" id="WP_176533341.1">
    <property type="nucleotide sequence ID" value="NZ_CP088022.1"/>
</dbReference>
<name>A0A973WRY1_9BRAD</name>
<protein>
    <submittedName>
        <fullName evidence="2">Uncharacterized protein</fullName>
    </submittedName>
</protein>
<reference evidence="2" key="1">
    <citation type="submission" date="2020-06" db="EMBL/GenBank/DDBJ databases">
        <title>Whole Genome Sequence of Bradyrhizobium sp. Strain 66S1MB.</title>
        <authorList>
            <person name="Bromfield E."/>
            <person name="Cloutier S."/>
        </authorList>
    </citation>
    <scope>NUCLEOTIDE SEQUENCE</scope>
    <source>
        <strain evidence="2">66S1MB</strain>
    </source>
</reference>
<proteinExistence type="predicted"/>
<feature type="transmembrane region" description="Helical" evidence="1">
    <location>
        <begin position="31"/>
        <end position="52"/>
    </location>
</feature>
<keyword evidence="1" id="KW-1133">Transmembrane helix</keyword>
<sequence>MPRLAAINRLVAVLLLLRSRASPSQRRPDWTLILALASTALTVASAVSLVYFHYLDGP</sequence>
<dbReference type="AlphaFoldDB" id="A0A973WRY1"/>
<comment type="caution">
    <text evidence="2">The sequence shown here is derived from an EMBL/GenBank/DDBJ whole genome shotgun (WGS) entry which is preliminary data.</text>
</comment>
<accession>A0A973WRY1</accession>
<keyword evidence="1" id="KW-0812">Transmembrane</keyword>
<gene>
    <name evidence="2" type="ORF">HU230_30330</name>
</gene>
<keyword evidence="1" id="KW-0472">Membrane</keyword>
<evidence type="ECO:0000313" key="2">
    <source>
        <dbReference type="EMBL" id="NVL10013.1"/>
    </source>
</evidence>
<organism evidence="2">
    <name type="scientific">Bradyrhizobium quebecense</name>
    <dbReference type="NCBI Taxonomy" id="2748629"/>
    <lineage>
        <taxon>Bacteria</taxon>
        <taxon>Pseudomonadati</taxon>
        <taxon>Pseudomonadota</taxon>
        <taxon>Alphaproteobacteria</taxon>
        <taxon>Hyphomicrobiales</taxon>
        <taxon>Nitrobacteraceae</taxon>
        <taxon>Bradyrhizobium</taxon>
    </lineage>
</organism>
<dbReference type="EMBL" id="JABWSX010000001">
    <property type="protein sequence ID" value="NVL10013.1"/>
    <property type="molecule type" value="Genomic_DNA"/>
</dbReference>
<evidence type="ECO:0000256" key="1">
    <source>
        <dbReference type="SAM" id="Phobius"/>
    </source>
</evidence>